<feature type="domain" description="Thioredoxin-like fold" evidence="24">
    <location>
        <begin position="477"/>
        <end position="567"/>
    </location>
</feature>
<keyword evidence="8" id="KW-0539">Nucleus</keyword>
<dbReference type="CDD" id="cd03193">
    <property type="entry name" value="GST_C_Metaxin"/>
    <property type="match status" value="1"/>
</dbReference>
<dbReference type="SFLD" id="SFLDS00019">
    <property type="entry name" value="Glutathione_Transferase_(cytos"/>
    <property type="match status" value="1"/>
</dbReference>
<comment type="subcellular location">
    <subcellularLocation>
        <location evidence="2">Nucleus</location>
    </subcellularLocation>
</comment>
<evidence type="ECO:0000313" key="25">
    <source>
        <dbReference type="EMBL" id="CAJ0575376.1"/>
    </source>
</evidence>
<evidence type="ECO:0000259" key="22">
    <source>
        <dbReference type="Pfam" id="PF01416"/>
    </source>
</evidence>
<dbReference type="GO" id="GO:1990481">
    <property type="term" value="P:mRNA pseudouridine synthesis"/>
    <property type="evidence" value="ECO:0007669"/>
    <property type="project" value="TreeGrafter"/>
</dbReference>
<dbReference type="Pfam" id="PF17172">
    <property type="entry name" value="GST_N_4"/>
    <property type="match status" value="1"/>
</dbReference>
<dbReference type="InterPro" id="IPR036249">
    <property type="entry name" value="Thioredoxin-like_sf"/>
</dbReference>
<reference evidence="25" key="1">
    <citation type="submission" date="2023-06" db="EMBL/GenBank/DDBJ databases">
        <authorList>
            <person name="Delattre M."/>
        </authorList>
    </citation>
    <scope>NUCLEOTIDE SEQUENCE</scope>
    <source>
        <strain evidence="25">AF72</strain>
    </source>
</reference>
<dbReference type="InterPro" id="IPR036282">
    <property type="entry name" value="Glutathione-S-Trfase_C_sf"/>
</dbReference>
<evidence type="ECO:0000256" key="11">
    <source>
        <dbReference type="ARBA" id="ARBA00053709"/>
    </source>
</evidence>
<evidence type="ECO:0000256" key="4">
    <source>
        <dbReference type="ARBA" id="ARBA00009375"/>
    </source>
</evidence>
<feature type="domain" description="Pseudouridine synthase I TruA alpha/beta" evidence="22">
    <location>
        <begin position="188"/>
        <end position="297"/>
    </location>
</feature>
<comment type="catalytic activity">
    <reaction evidence="9">
        <text>a uridine in tRNA = a pseudouridine in tRNA</text>
        <dbReference type="Rhea" id="RHEA:54572"/>
        <dbReference type="Rhea" id="RHEA-COMP:13339"/>
        <dbReference type="Rhea" id="RHEA-COMP:13934"/>
        <dbReference type="ChEBI" id="CHEBI:65314"/>
        <dbReference type="ChEBI" id="CHEBI:65315"/>
    </reaction>
</comment>
<evidence type="ECO:0000313" key="26">
    <source>
        <dbReference type="Proteomes" id="UP001177023"/>
    </source>
</evidence>
<dbReference type="InterPro" id="IPR001406">
    <property type="entry name" value="PsdUridine_synth_TruA"/>
</dbReference>
<evidence type="ECO:0000256" key="19">
    <source>
        <dbReference type="PIRSR" id="PIRSR641708-1"/>
    </source>
</evidence>
<evidence type="ECO:0000256" key="17">
    <source>
        <dbReference type="ARBA" id="ARBA00080849"/>
    </source>
</evidence>
<feature type="non-terminal residue" evidence="25">
    <location>
        <position position="702"/>
    </location>
</feature>
<comment type="similarity">
    <text evidence="3">Belongs to the FAX family.</text>
</comment>
<feature type="active site" description="Nucleophile" evidence="19">
    <location>
        <position position="94"/>
    </location>
</feature>
<protein>
    <recommendedName>
        <fullName evidence="14">Pseudouridylate synthase 1 homolog</fullName>
        <ecNumber evidence="13">5.4.99.12</ecNumber>
    </recommendedName>
    <alternativeName>
        <fullName evidence="15">tRNA pseudouridine synthase 1</fullName>
    </alternativeName>
    <alternativeName>
        <fullName evidence="18">tRNA pseudouridine(38-40) synthase</fullName>
    </alternativeName>
    <alternativeName>
        <fullName evidence="16">tRNA pseudouridylate synthase I</fullName>
    </alternativeName>
    <alternativeName>
        <fullName evidence="17">tRNA-uridine isomerase I</fullName>
    </alternativeName>
</protein>
<feature type="region of interest" description="Disordered" evidence="21">
    <location>
        <begin position="363"/>
        <end position="403"/>
    </location>
</feature>
<evidence type="ECO:0000256" key="21">
    <source>
        <dbReference type="SAM" id="MobiDB-lite"/>
    </source>
</evidence>
<organism evidence="25 26">
    <name type="scientific">Mesorhabditis spiculigera</name>
    <dbReference type="NCBI Taxonomy" id="96644"/>
    <lineage>
        <taxon>Eukaryota</taxon>
        <taxon>Metazoa</taxon>
        <taxon>Ecdysozoa</taxon>
        <taxon>Nematoda</taxon>
        <taxon>Chromadorea</taxon>
        <taxon>Rhabditida</taxon>
        <taxon>Rhabditina</taxon>
        <taxon>Rhabditomorpha</taxon>
        <taxon>Rhabditoidea</taxon>
        <taxon>Rhabditidae</taxon>
        <taxon>Mesorhabditinae</taxon>
        <taxon>Mesorhabditis</taxon>
    </lineage>
</organism>
<dbReference type="GO" id="GO:0031119">
    <property type="term" value="P:tRNA pseudouridine synthesis"/>
    <property type="evidence" value="ECO:0007669"/>
    <property type="project" value="InterPro"/>
</dbReference>
<evidence type="ECO:0000256" key="15">
    <source>
        <dbReference type="ARBA" id="ARBA00075153"/>
    </source>
</evidence>
<comment type="function">
    <text evidence="11">Pseudouridylate synthase that catalyzes pseudouridylation of tRNAs and mRNAs. Acts on positions 27/28 in the anticodon stem and also positions 34 and 36 in the anticodon of an intron containing tRNA. Also catalyzes pseudouridylation of mRNAs: mediates pseudouridylation of mRNAs with the consensus sequence 5'-UGUAG-3'. Acts as a regulator of pre-mRNA splicing by mediating pseudouridylation of pre-mRNAs at locations associated with alternatively spliced regions. Pseudouridylation of pre-mRNAs near splice sites directly regulates mRNA splicing and mRNA 3'-end processing. Involved in regulation of nuclear receptor activity through pseudouridylation of SRA1 mRNA.</text>
</comment>
<dbReference type="GO" id="GO:0005634">
    <property type="term" value="C:nucleus"/>
    <property type="evidence" value="ECO:0007669"/>
    <property type="project" value="UniProtKB-SubCell"/>
</dbReference>
<evidence type="ECO:0000256" key="6">
    <source>
        <dbReference type="ARBA" id="ARBA00022694"/>
    </source>
</evidence>
<comment type="caution">
    <text evidence="25">The sequence shown here is derived from an EMBL/GenBank/DDBJ whole genome shotgun (WGS) entry which is preliminary data.</text>
</comment>
<evidence type="ECO:0000256" key="9">
    <source>
        <dbReference type="ARBA" id="ARBA00036943"/>
    </source>
</evidence>
<feature type="compositionally biased region" description="Acidic residues" evidence="21">
    <location>
        <begin position="387"/>
        <end position="397"/>
    </location>
</feature>
<dbReference type="EC" id="5.4.99.12" evidence="13"/>
<dbReference type="SUPFAM" id="SSF52833">
    <property type="entry name" value="Thioredoxin-like"/>
    <property type="match status" value="1"/>
</dbReference>
<accession>A0AA36CW91</accession>
<name>A0AA36CW91_9BILA</name>
<gene>
    <name evidence="25" type="ORF">MSPICULIGERA_LOCUS13687</name>
</gene>
<dbReference type="InterPro" id="IPR020097">
    <property type="entry name" value="PsdUridine_synth_TruA_a/b_dom"/>
</dbReference>
<feature type="binding site" evidence="20">
    <location>
        <position position="153"/>
    </location>
    <ligand>
        <name>substrate</name>
    </ligand>
</feature>
<comment type="catalytic activity">
    <reaction evidence="1">
        <text>a uridine in mRNA = a pseudouridine in mRNA</text>
        <dbReference type="Rhea" id="RHEA:56644"/>
        <dbReference type="Rhea" id="RHEA-COMP:14658"/>
        <dbReference type="Rhea" id="RHEA-COMP:14659"/>
        <dbReference type="ChEBI" id="CHEBI:65314"/>
        <dbReference type="ChEBI" id="CHEBI:65315"/>
    </reaction>
</comment>
<dbReference type="PANTHER" id="PTHR11142:SF4">
    <property type="entry name" value="PSEUDOURIDYLATE SYNTHASE 1 HOMOLOG"/>
    <property type="match status" value="1"/>
</dbReference>
<dbReference type="SUPFAM" id="SSF47616">
    <property type="entry name" value="GST C-terminal domain-like"/>
    <property type="match status" value="1"/>
</dbReference>
<dbReference type="FunFam" id="3.30.70.660:FF:000002">
    <property type="entry name" value="tRNA pseudouridine synthase"/>
    <property type="match status" value="1"/>
</dbReference>
<evidence type="ECO:0000256" key="7">
    <source>
        <dbReference type="ARBA" id="ARBA00023235"/>
    </source>
</evidence>
<evidence type="ECO:0000256" key="13">
    <source>
        <dbReference type="ARBA" id="ARBA00066509"/>
    </source>
</evidence>
<evidence type="ECO:0000259" key="24">
    <source>
        <dbReference type="Pfam" id="PF17172"/>
    </source>
</evidence>
<dbReference type="Gene3D" id="3.30.70.580">
    <property type="entry name" value="Pseudouridine synthase I, catalytic domain, N-terminal subdomain"/>
    <property type="match status" value="1"/>
</dbReference>
<dbReference type="GO" id="GO:0006397">
    <property type="term" value="P:mRNA processing"/>
    <property type="evidence" value="ECO:0007669"/>
    <property type="project" value="UniProtKB-KW"/>
</dbReference>
<evidence type="ECO:0000256" key="16">
    <source>
        <dbReference type="ARBA" id="ARBA00079087"/>
    </source>
</evidence>
<dbReference type="Gene3D" id="3.30.70.660">
    <property type="entry name" value="Pseudouridine synthase I, catalytic domain, C-terminal subdomain"/>
    <property type="match status" value="1"/>
</dbReference>
<dbReference type="AlphaFoldDB" id="A0AA36CW91"/>
<dbReference type="Gene3D" id="1.20.1050.10">
    <property type="match status" value="1"/>
</dbReference>
<keyword evidence="5" id="KW-0507">mRNA processing</keyword>
<dbReference type="InterPro" id="IPR040079">
    <property type="entry name" value="Glutathione_S-Trfase"/>
</dbReference>
<comment type="subunit">
    <text evidence="12">Monomer. Forms a complex with RARG and the SRA1 RNA in the nucleus.</text>
</comment>
<dbReference type="SUPFAM" id="SSF55120">
    <property type="entry name" value="Pseudouridine synthase"/>
    <property type="match status" value="1"/>
</dbReference>
<dbReference type="Pfam" id="PF17171">
    <property type="entry name" value="GST_C_6"/>
    <property type="match status" value="1"/>
</dbReference>
<dbReference type="Proteomes" id="UP001177023">
    <property type="component" value="Unassembled WGS sequence"/>
</dbReference>
<feature type="domain" description="Metaxin glutathione S-transferase" evidence="23">
    <location>
        <begin position="626"/>
        <end position="689"/>
    </location>
</feature>
<sequence>MTESAVAEEALHHVEGGKVEKRDKDFVRVKTHRYAMLCGYQGKNYFGMQVQKPPNAAPTIEGHILDALLKNGWITEKQHDKPYDFYFQRAARTDRAVSAVRQICSMQLPRMDDLPIDGAAKMNNFLPEDIRVFGFRKATGNFHSQKACDARTYSYTLPTFAFAKPDQKTDGHFRMPTTTKTEIDEVLALFLGTHNFYNYTSRRLWQDNSCNRYILSFACGEPFLFRDEFREQDVEFVTITVKGQSFILHQIRKMIGMTIAVVRELQNRSAIQRSFEKERMDVPKAPGLGLLLERLHFQSYDNRYADSHDPISDWGELVEKNVEEMKFTYITKEILETELREQSMMRWLSDLVQNHNFIASPDSETLPDNEFVSGAGKTAKAAREDSDSGAEQEEGTEDQAPVGKGKMFGLASFEFPSLLQVVFVTVMNKVMPLLFKNVKCLVKGCNKEPELCKKDWQKDVVYLVQFPRGPTIPNVSPFCIKATYLRAKKIKYEVIESITARSEHKLLPFIELNGKAIADSQLIIIHVNKHFNIKDYANGKDEAHGRALSRACEHHTFLLVNYFKVLENPAGFVNVLASNFLNNPLFNAFKPFLVPLVAHHFVGKMKARLRAGLGVFSRETMVDLLHRDLQMYEELLDGKTKYFFGDEPTEADLTLFGHLAAVNYINHDCYAKTIIRDKKYPKVSELVQRVRDDLWGDDFEQH</sequence>
<evidence type="ECO:0000256" key="8">
    <source>
        <dbReference type="ARBA" id="ARBA00023242"/>
    </source>
</evidence>
<keyword evidence="26" id="KW-1185">Reference proteome</keyword>
<dbReference type="InterPro" id="IPR041708">
    <property type="entry name" value="PUS1/PUS2-like"/>
</dbReference>
<dbReference type="InterPro" id="IPR020094">
    <property type="entry name" value="TruA/RsuA/RluB/E/F_N"/>
</dbReference>
<evidence type="ECO:0000256" key="3">
    <source>
        <dbReference type="ARBA" id="ARBA00006475"/>
    </source>
</evidence>
<dbReference type="Pfam" id="PF01416">
    <property type="entry name" value="PseudoU_synth_1"/>
    <property type="match status" value="1"/>
</dbReference>
<dbReference type="FunFam" id="3.30.70.580:FF:000002">
    <property type="entry name" value="tRNA pseudouridine synthase"/>
    <property type="match status" value="1"/>
</dbReference>
<evidence type="ECO:0000256" key="18">
    <source>
        <dbReference type="ARBA" id="ARBA00081344"/>
    </source>
</evidence>
<evidence type="ECO:0000256" key="1">
    <source>
        <dbReference type="ARBA" id="ARBA00001166"/>
    </source>
</evidence>
<dbReference type="EMBL" id="CATQJA010002637">
    <property type="protein sequence ID" value="CAJ0575376.1"/>
    <property type="molecule type" value="Genomic_DNA"/>
</dbReference>
<dbReference type="InterPro" id="IPR026928">
    <property type="entry name" value="FAX/IsoI-like"/>
</dbReference>
<dbReference type="InterPro" id="IPR020095">
    <property type="entry name" value="PsdUridine_synth_TruA_C"/>
</dbReference>
<dbReference type="SFLD" id="SFLDG01200">
    <property type="entry name" value="SUF1.1"/>
    <property type="match status" value="1"/>
</dbReference>
<dbReference type="InterPro" id="IPR012336">
    <property type="entry name" value="Thioredoxin-like_fold"/>
</dbReference>
<evidence type="ECO:0000259" key="23">
    <source>
        <dbReference type="Pfam" id="PF17171"/>
    </source>
</evidence>
<proteinExistence type="inferred from homology"/>
<evidence type="ECO:0000256" key="14">
    <source>
        <dbReference type="ARBA" id="ARBA00068582"/>
    </source>
</evidence>
<evidence type="ECO:0000256" key="12">
    <source>
        <dbReference type="ARBA" id="ARBA00064589"/>
    </source>
</evidence>
<evidence type="ECO:0000256" key="20">
    <source>
        <dbReference type="PIRSR" id="PIRSR641708-2"/>
    </source>
</evidence>
<dbReference type="GO" id="GO:0003723">
    <property type="term" value="F:RNA binding"/>
    <property type="evidence" value="ECO:0007669"/>
    <property type="project" value="InterPro"/>
</dbReference>
<dbReference type="SFLD" id="SFLDG01180">
    <property type="entry name" value="SUF1"/>
    <property type="match status" value="1"/>
</dbReference>
<dbReference type="GO" id="GO:0160147">
    <property type="term" value="F:tRNA pseudouridine(38-40) synthase activity"/>
    <property type="evidence" value="ECO:0007669"/>
    <property type="project" value="UniProtKB-EC"/>
</dbReference>
<comment type="similarity">
    <text evidence="4">Belongs to the tRNA pseudouridine synthase TruA family.</text>
</comment>
<evidence type="ECO:0000256" key="5">
    <source>
        <dbReference type="ARBA" id="ARBA00022664"/>
    </source>
</evidence>
<dbReference type="InterPro" id="IPR020103">
    <property type="entry name" value="PsdUridine_synth_cat_dom_sf"/>
</dbReference>
<keyword evidence="7" id="KW-0413">Isomerase</keyword>
<comment type="catalytic activity">
    <reaction evidence="10">
        <text>uridine(38/39/40) in tRNA = pseudouridine(38/39/40) in tRNA</text>
        <dbReference type="Rhea" id="RHEA:22376"/>
        <dbReference type="Rhea" id="RHEA-COMP:10085"/>
        <dbReference type="Rhea" id="RHEA-COMP:10087"/>
        <dbReference type="ChEBI" id="CHEBI:65314"/>
        <dbReference type="ChEBI" id="CHEBI:65315"/>
        <dbReference type="EC" id="5.4.99.12"/>
    </reaction>
</comment>
<evidence type="ECO:0000256" key="2">
    <source>
        <dbReference type="ARBA" id="ARBA00004123"/>
    </source>
</evidence>
<dbReference type="CDD" id="cd02568">
    <property type="entry name" value="PseudoU_synth_PUS1_PUS2"/>
    <property type="match status" value="1"/>
</dbReference>
<evidence type="ECO:0000256" key="10">
    <source>
        <dbReference type="ARBA" id="ARBA00052184"/>
    </source>
</evidence>
<keyword evidence="6" id="KW-0819">tRNA processing</keyword>
<dbReference type="InterPro" id="IPR033468">
    <property type="entry name" value="Metaxin_GST"/>
</dbReference>
<dbReference type="PANTHER" id="PTHR11142">
    <property type="entry name" value="PSEUDOURIDYLATE SYNTHASE"/>
    <property type="match status" value="1"/>
</dbReference>